<keyword evidence="2" id="KW-1185">Reference proteome</keyword>
<feature type="non-terminal residue" evidence="1">
    <location>
        <position position="317"/>
    </location>
</feature>
<dbReference type="Proteomes" id="UP001186974">
    <property type="component" value="Unassembled WGS sequence"/>
</dbReference>
<proteinExistence type="predicted"/>
<dbReference type="EMBL" id="JAWDJW010001158">
    <property type="protein sequence ID" value="KAK3079416.1"/>
    <property type="molecule type" value="Genomic_DNA"/>
</dbReference>
<comment type="caution">
    <text evidence="1">The sequence shown here is derived from an EMBL/GenBank/DDBJ whole genome shotgun (WGS) entry which is preliminary data.</text>
</comment>
<accession>A0ACC3DS23</accession>
<reference evidence="1" key="1">
    <citation type="submission" date="2024-09" db="EMBL/GenBank/DDBJ databases">
        <title>Black Yeasts Isolated from many extreme environments.</title>
        <authorList>
            <person name="Coleine C."/>
            <person name="Stajich J.E."/>
            <person name="Selbmann L."/>
        </authorList>
    </citation>
    <scope>NUCLEOTIDE SEQUENCE</scope>
    <source>
        <strain evidence="1">CCFEE 5737</strain>
    </source>
</reference>
<name>A0ACC3DS23_9PEZI</name>
<evidence type="ECO:0000313" key="1">
    <source>
        <dbReference type="EMBL" id="KAK3079416.1"/>
    </source>
</evidence>
<gene>
    <name evidence="1" type="ORF">LTS18_004917</name>
</gene>
<sequence length="317" mass="33854">MSGQQRDMVFCHECENEWYRDEHGLSCPECHSDFTEIIEANHDPRDDHINLLDDADADHILHHHPWGDQDAPDPDDGDIDEVHYAPGGGPGGYTVHRTIRGSWPPSRNSTPGVNQGDAQQQPGHNDPLNGTFNSFYSMVQNIMGGNATPNTAQRADNPRPPGAGRTPGGGTMHFATFGTPGNGGMRFTYASGSTRLDPRDPNGPQPQGQPVDELNNILGSLFSQMTGAPPGHPMHDQTHHGGGGGGGMPGFGASPFPPDHPLAAMHNHDHDHARAPGGGMPMMNPFSMLFGSLLNPASAQHGDAVYTQEALDAVISR</sequence>
<organism evidence="1 2">
    <name type="scientific">Coniosporium uncinatum</name>
    <dbReference type="NCBI Taxonomy" id="93489"/>
    <lineage>
        <taxon>Eukaryota</taxon>
        <taxon>Fungi</taxon>
        <taxon>Dikarya</taxon>
        <taxon>Ascomycota</taxon>
        <taxon>Pezizomycotina</taxon>
        <taxon>Dothideomycetes</taxon>
        <taxon>Dothideomycetes incertae sedis</taxon>
        <taxon>Coniosporium</taxon>
    </lineage>
</organism>
<evidence type="ECO:0000313" key="2">
    <source>
        <dbReference type="Proteomes" id="UP001186974"/>
    </source>
</evidence>
<protein>
    <submittedName>
        <fullName evidence="1">Uncharacterized protein</fullName>
    </submittedName>
</protein>